<protein>
    <submittedName>
        <fullName evidence="8">MFS family permease</fullName>
    </submittedName>
</protein>
<dbReference type="GO" id="GO:0005886">
    <property type="term" value="C:plasma membrane"/>
    <property type="evidence" value="ECO:0007669"/>
    <property type="project" value="UniProtKB-SubCell"/>
</dbReference>
<keyword evidence="4 6" id="KW-1133">Transmembrane helix</keyword>
<feature type="transmembrane region" description="Helical" evidence="6">
    <location>
        <begin position="376"/>
        <end position="398"/>
    </location>
</feature>
<dbReference type="InterPro" id="IPR036259">
    <property type="entry name" value="MFS_trans_sf"/>
</dbReference>
<evidence type="ECO:0000256" key="3">
    <source>
        <dbReference type="ARBA" id="ARBA00022692"/>
    </source>
</evidence>
<organism evidence="8 9">
    <name type="scientific">Phytomonospora endophytica</name>
    <dbReference type="NCBI Taxonomy" id="714109"/>
    <lineage>
        <taxon>Bacteria</taxon>
        <taxon>Bacillati</taxon>
        <taxon>Actinomycetota</taxon>
        <taxon>Actinomycetes</taxon>
        <taxon>Micromonosporales</taxon>
        <taxon>Micromonosporaceae</taxon>
        <taxon>Phytomonospora</taxon>
    </lineage>
</organism>
<accession>A0A841F6P3</accession>
<dbReference type="Gene3D" id="1.20.1250.20">
    <property type="entry name" value="MFS general substrate transporter like domains"/>
    <property type="match status" value="1"/>
</dbReference>
<evidence type="ECO:0000313" key="9">
    <source>
        <dbReference type="Proteomes" id="UP000548476"/>
    </source>
</evidence>
<evidence type="ECO:0000256" key="4">
    <source>
        <dbReference type="ARBA" id="ARBA00022989"/>
    </source>
</evidence>
<gene>
    <name evidence="8" type="ORF">HNR73_000463</name>
</gene>
<evidence type="ECO:0000256" key="6">
    <source>
        <dbReference type="SAM" id="Phobius"/>
    </source>
</evidence>
<dbReference type="CDD" id="cd06173">
    <property type="entry name" value="MFS_MefA_like"/>
    <property type="match status" value="1"/>
</dbReference>
<feature type="transmembrane region" description="Helical" evidence="6">
    <location>
        <begin position="49"/>
        <end position="70"/>
    </location>
</feature>
<feature type="transmembrane region" description="Helical" evidence="6">
    <location>
        <begin position="91"/>
        <end position="112"/>
    </location>
</feature>
<feature type="transmembrane region" description="Helical" evidence="6">
    <location>
        <begin position="231"/>
        <end position="253"/>
    </location>
</feature>
<dbReference type="PANTHER" id="PTHR23513:SF6">
    <property type="entry name" value="MAJOR FACILITATOR SUPERFAMILY ASSOCIATED DOMAIN-CONTAINING PROTEIN"/>
    <property type="match status" value="1"/>
</dbReference>
<feature type="transmembrane region" description="Helical" evidence="6">
    <location>
        <begin position="317"/>
        <end position="339"/>
    </location>
</feature>
<dbReference type="GO" id="GO:0022857">
    <property type="term" value="F:transmembrane transporter activity"/>
    <property type="evidence" value="ECO:0007669"/>
    <property type="project" value="InterPro"/>
</dbReference>
<sequence>MTPVTAPVVPLRRNRDFQLLWSGRAVAGLGQEVAGIAYPLLMLALTGSAGYAGLLATGQIAIQVLVTLPAGLLADRVNRRTIMIVSDLSRAVILGGVALAVYGGWATIPLIIGSAVLSSLFHGIFNPASTAALKQLVPAAQITSAQAQNEARMRATGLIGPPIGGWLFGIARSVPFLFDAITYLLAGLALLFIRKPLQAPRESAPAVREPAWRSATAGIRYLFAKPMLRNLLLWSMGINLALGGFFLVEIATWRERGASESTVGILAAIGTLGGLSGALLAPAIIKRVKPTHLVVGLAWALPVLMMSMGLLPGVYPLAVVAALVGFFLPALNSVGWAYIASGTPDELQGRVGAGATFLSMLISPIAPVALGTLFDAWGATAAFAVMAAVALLAALFTLTRPVRNLPRPEEVAVA</sequence>
<keyword evidence="3 6" id="KW-0812">Transmembrane</keyword>
<reference evidence="8 9" key="1">
    <citation type="submission" date="2020-08" db="EMBL/GenBank/DDBJ databases">
        <title>Genomic Encyclopedia of Type Strains, Phase IV (KMG-IV): sequencing the most valuable type-strain genomes for metagenomic binning, comparative biology and taxonomic classification.</title>
        <authorList>
            <person name="Goeker M."/>
        </authorList>
    </citation>
    <scope>NUCLEOTIDE SEQUENCE [LARGE SCALE GENOMIC DNA]</scope>
    <source>
        <strain evidence="8 9">YIM 65646</strain>
    </source>
</reference>
<feature type="domain" description="Major facilitator superfamily (MFS) profile" evidence="7">
    <location>
        <begin position="16"/>
        <end position="405"/>
    </location>
</feature>
<dbReference type="InterPro" id="IPR011701">
    <property type="entry name" value="MFS"/>
</dbReference>
<evidence type="ECO:0000313" key="8">
    <source>
        <dbReference type="EMBL" id="MBB6032621.1"/>
    </source>
</evidence>
<dbReference type="Proteomes" id="UP000548476">
    <property type="component" value="Unassembled WGS sequence"/>
</dbReference>
<evidence type="ECO:0000256" key="2">
    <source>
        <dbReference type="ARBA" id="ARBA00022475"/>
    </source>
</evidence>
<evidence type="ECO:0000259" key="7">
    <source>
        <dbReference type="PROSITE" id="PS50850"/>
    </source>
</evidence>
<comment type="subcellular location">
    <subcellularLocation>
        <location evidence="1">Cell membrane</location>
        <topology evidence="1">Multi-pass membrane protein</topology>
    </subcellularLocation>
</comment>
<dbReference type="PANTHER" id="PTHR23513">
    <property type="entry name" value="INTEGRAL MEMBRANE EFFLUX PROTEIN-RELATED"/>
    <property type="match status" value="1"/>
</dbReference>
<dbReference type="Pfam" id="PF07690">
    <property type="entry name" value="MFS_1"/>
    <property type="match status" value="2"/>
</dbReference>
<feature type="transmembrane region" description="Helical" evidence="6">
    <location>
        <begin position="351"/>
        <end position="370"/>
    </location>
</feature>
<feature type="transmembrane region" description="Helical" evidence="6">
    <location>
        <begin position="174"/>
        <end position="193"/>
    </location>
</feature>
<dbReference type="SUPFAM" id="SSF103473">
    <property type="entry name" value="MFS general substrate transporter"/>
    <property type="match status" value="1"/>
</dbReference>
<dbReference type="EMBL" id="JACHGT010000001">
    <property type="protein sequence ID" value="MBB6032621.1"/>
    <property type="molecule type" value="Genomic_DNA"/>
</dbReference>
<evidence type="ECO:0000256" key="1">
    <source>
        <dbReference type="ARBA" id="ARBA00004651"/>
    </source>
</evidence>
<dbReference type="AlphaFoldDB" id="A0A841F6P3"/>
<dbReference type="InterPro" id="IPR020846">
    <property type="entry name" value="MFS_dom"/>
</dbReference>
<proteinExistence type="predicted"/>
<keyword evidence="2" id="KW-1003">Cell membrane</keyword>
<name>A0A841F6P3_9ACTN</name>
<keyword evidence="9" id="KW-1185">Reference proteome</keyword>
<feature type="transmembrane region" description="Helical" evidence="6">
    <location>
        <begin position="265"/>
        <end position="285"/>
    </location>
</feature>
<dbReference type="RefSeq" id="WP_184785514.1">
    <property type="nucleotide sequence ID" value="NZ_BONT01000036.1"/>
</dbReference>
<comment type="caution">
    <text evidence="8">The sequence shown here is derived from an EMBL/GenBank/DDBJ whole genome shotgun (WGS) entry which is preliminary data.</text>
</comment>
<dbReference type="PROSITE" id="PS50850">
    <property type="entry name" value="MFS"/>
    <property type="match status" value="1"/>
</dbReference>
<evidence type="ECO:0000256" key="5">
    <source>
        <dbReference type="ARBA" id="ARBA00023136"/>
    </source>
</evidence>
<keyword evidence="5 6" id="KW-0472">Membrane</keyword>
<feature type="transmembrane region" description="Helical" evidence="6">
    <location>
        <begin position="292"/>
        <end position="311"/>
    </location>
</feature>